<evidence type="ECO:0000313" key="2">
    <source>
        <dbReference type="EMBL" id="KAH0570398.1"/>
    </source>
</evidence>
<evidence type="ECO:0000313" key="1">
    <source>
        <dbReference type="EMBL" id="EST49154.1"/>
    </source>
</evidence>
<proteinExistence type="predicted"/>
<reference evidence="1 2" key="1">
    <citation type="journal article" date="2014" name="PLoS Genet.">
        <title>The Genome of Spironucleus salmonicida Highlights a Fish Pathogen Adapted to Fluctuating Environments.</title>
        <authorList>
            <person name="Xu F."/>
            <person name="Jerlstrom-Hultqvist J."/>
            <person name="Einarsson E."/>
            <person name="Astvaldsson A."/>
            <person name="Svard S.G."/>
            <person name="Andersson J.O."/>
        </authorList>
    </citation>
    <scope>NUCLEOTIDE SEQUENCE</scope>
    <source>
        <strain evidence="2">ATCC 50377</strain>
    </source>
</reference>
<dbReference type="Proteomes" id="UP000018208">
    <property type="component" value="Unassembled WGS sequence"/>
</dbReference>
<dbReference type="EMBL" id="AUWU02000007">
    <property type="protein sequence ID" value="KAH0570398.1"/>
    <property type="molecule type" value="Genomic_DNA"/>
</dbReference>
<reference evidence="2" key="2">
    <citation type="submission" date="2020-12" db="EMBL/GenBank/DDBJ databases">
        <title>New Spironucleus salmonicida genome in near-complete chromosomes.</title>
        <authorList>
            <person name="Xu F."/>
            <person name="Kurt Z."/>
            <person name="Jimenez-Gonzalez A."/>
            <person name="Astvaldsson A."/>
            <person name="Andersson J.O."/>
            <person name="Svard S.G."/>
        </authorList>
    </citation>
    <scope>NUCLEOTIDE SEQUENCE</scope>
    <source>
        <strain evidence="2">ATCC 50377</strain>
    </source>
</reference>
<evidence type="ECO:0000313" key="3">
    <source>
        <dbReference type="Proteomes" id="UP000018208"/>
    </source>
</evidence>
<dbReference type="AlphaFoldDB" id="V6M6W3"/>
<dbReference type="EMBL" id="KI545953">
    <property type="protein sequence ID" value="EST49154.1"/>
    <property type="molecule type" value="Genomic_DNA"/>
</dbReference>
<organism evidence="1">
    <name type="scientific">Spironucleus salmonicida</name>
    <dbReference type="NCBI Taxonomy" id="348837"/>
    <lineage>
        <taxon>Eukaryota</taxon>
        <taxon>Metamonada</taxon>
        <taxon>Diplomonadida</taxon>
        <taxon>Hexamitidae</taxon>
        <taxon>Hexamitinae</taxon>
        <taxon>Spironucleus</taxon>
    </lineage>
</organism>
<protein>
    <submittedName>
        <fullName evidence="1">Uncharacterized protein</fullName>
    </submittedName>
</protein>
<name>V6M6W3_9EUKA</name>
<accession>V6M6W3</accession>
<keyword evidence="3" id="KW-1185">Reference proteome</keyword>
<dbReference type="VEuPathDB" id="GiardiaDB:SS50377_26678"/>
<gene>
    <name evidence="1" type="ORF">SS50377_10367</name>
    <name evidence="2" type="ORF">SS50377_26678</name>
</gene>
<sequence length="158" mass="18956">MAANNSRNFQIVKATMNTQYTSHICWVKIKNFIQNTQTLLTHTWYLQDLRFQQVALKPFFMIYKPDIFGSYKVILTKVINFRQLKLSHLLQLFSTFCKLLLKLKVGRLLHQYNRNFFKFLTCFRICQNKLQKPICINCQVKIMNQKVELLCKNQRVKL</sequence>